<name>A0A255YJU9_9SPHN</name>
<dbReference type="Pfam" id="PF01966">
    <property type="entry name" value="HD"/>
    <property type="match status" value="1"/>
</dbReference>
<keyword evidence="3" id="KW-1185">Reference proteome</keyword>
<organism evidence="2 3">
    <name type="scientific">Sandarakinorhabdus cyanobacteriorum</name>
    <dbReference type="NCBI Taxonomy" id="1981098"/>
    <lineage>
        <taxon>Bacteria</taxon>
        <taxon>Pseudomonadati</taxon>
        <taxon>Pseudomonadota</taxon>
        <taxon>Alphaproteobacteria</taxon>
        <taxon>Sphingomonadales</taxon>
        <taxon>Sphingosinicellaceae</taxon>
        <taxon>Sandarakinorhabdus</taxon>
    </lineage>
</organism>
<dbReference type="InterPro" id="IPR003607">
    <property type="entry name" value="HD/PDEase_dom"/>
</dbReference>
<dbReference type="Gene3D" id="1.10.3210.10">
    <property type="entry name" value="Hypothetical protein af1432"/>
    <property type="match status" value="1"/>
</dbReference>
<evidence type="ECO:0000313" key="3">
    <source>
        <dbReference type="Proteomes" id="UP000216991"/>
    </source>
</evidence>
<reference evidence="2 3" key="1">
    <citation type="submission" date="2017-07" db="EMBL/GenBank/DDBJ databases">
        <title>Sandarakinorhabdus cyanobacteriorum sp. nov., a novel bacterium isolated from cyanobacterial aggregates in a eutrophic lake.</title>
        <authorList>
            <person name="Cai H."/>
        </authorList>
    </citation>
    <scope>NUCLEOTIDE SEQUENCE [LARGE SCALE GENOMIC DNA]</scope>
    <source>
        <strain evidence="2 3">TH057</strain>
    </source>
</reference>
<protein>
    <recommendedName>
        <fullName evidence="1">HD/PDEase domain-containing protein</fullName>
    </recommendedName>
</protein>
<comment type="caution">
    <text evidence="2">The sequence shown here is derived from an EMBL/GenBank/DDBJ whole genome shotgun (WGS) entry which is preliminary data.</text>
</comment>
<dbReference type="SMART" id="SM00471">
    <property type="entry name" value="HDc"/>
    <property type="match status" value="1"/>
</dbReference>
<dbReference type="InterPro" id="IPR006674">
    <property type="entry name" value="HD_domain"/>
</dbReference>
<accession>A0A255YJU9</accession>
<proteinExistence type="predicted"/>
<dbReference type="EMBL" id="NOXT01000104">
    <property type="protein sequence ID" value="OYQ29552.1"/>
    <property type="molecule type" value="Genomic_DNA"/>
</dbReference>
<dbReference type="SUPFAM" id="SSF109604">
    <property type="entry name" value="HD-domain/PDEase-like"/>
    <property type="match status" value="1"/>
</dbReference>
<dbReference type="OrthoDB" id="7203514at2"/>
<dbReference type="Proteomes" id="UP000216991">
    <property type="component" value="Unassembled WGS sequence"/>
</dbReference>
<dbReference type="PANTHER" id="PTHR33594">
    <property type="entry name" value="SUPERFAMILY HYDROLASE, PUTATIVE (AFU_ORTHOLOGUE AFUA_1G03035)-RELATED"/>
    <property type="match status" value="1"/>
</dbReference>
<gene>
    <name evidence="2" type="ORF">CHU93_07490</name>
</gene>
<sequence>MGGRSCPGAAGMTIKVLLLTATLLAGDLALGHAPVLAQTAGAAAATAAQPAPWREKLKLFAQASFKHPAWGYSHSLRIYNLSLQLAAADKAVVDDDVLFAAALLHDAAAFPAYAKKDVDHADRAVELAEGLLRDTGFPMAKLPKVQAVMRTHMFFREPAGPEALYFHDADSLDWLGAIGIARVTATVDLTGTIIGGVPDGPAVVRQLQAFLQAVPPRILSPAGKAMLPERRVFLERYLSTLAAQTDDFKTL</sequence>
<evidence type="ECO:0000259" key="1">
    <source>
        <dbReference type="SMART" id="SM00471"/>
    </source>
</evidence>
<dbReference type="AlphaFoldDB" id="A0A255YJU9"/>
<dbReference type="PANTHER" id="PTHR33594:SF1">
    <property type="entry name" value="HD_PDEASE DOMAIN-CONTAINING PROTEIN"/>
    <property type="match status" value="1"/>
</dbReference>
<evidence type="ECO:0000313" key="2">
    <source>
        <dbReference type="EMBL" id="OYQ29552.1"/>
    </source>
</evidence>
<feature type="domain" description="HD/PDEase" evidence="1">
    <location>
        <begin position="67"/>
        <end position="184"/>
    </location>
</feature>